<gene>
    <name evidence="3" type="ORF">ACLFYP115_02623</name>
</gene>
<dbReference type="PANTHER" id="PTHR43169">
    <property type="entry name" value="EXSB FAMILY PROTEIN"/>
    <property type="match status" value="1"/>
</dbReference>
<accession>A0A6N2VNA5</accession>
<evidence type="ECO:0000259" key="2">
    <source>
        <dbReference type="Pfam" id="PF00733"/>
    </source>
</evidence>
<dbReference type="GO" id="GO:0016783">
    <property type="term" value="F:sulfurtransferase activity"/>
    <property type="evidence" value="ECO:0007669"/>
    <property type="project" value="InterPro"/>
</dbReference>
<name>A0A6N2VNA5_9FIRM</name>
<dbReference type="GO" id="GO:0004066">
    <property type="term" value="F:asparagine synthase (glutamine-hydrolyzing) activity"/>
    <property type="evidence" value="ECO:0007669"/>
    <property type="project" value="InterPro"/>
</dbReference>
<feature type="active site" description="Nucleophile and sulfur donor" evidence="1">
    <location>
        <position position="181"/>
    </location>
</feature>
<dbReference type="InterPro" id="IPR014729">
    <property type="entry name" value="Rossmann-like_a/b/a_fold"/>
</dbReference>
<dbReference type="CDD" id="cd01990">
    <property type="entry name" value="LarE-like"/>
    <property type="match status" value="1"/>
</dbReference>
<proteinExistence type="predicted"/>
<evidence type="ECO:0000256" key="1">
    <source>
        <dbReference type="PIRSR" id="PIRSR006661-1"/>
    </source>
</evidence>
<dbReference type="PIRSF" id="PIRSF006661">
    <property type="entry name" value="PP-lp_UCP006661"/>
    <property type="match status" value="1"/>
</dbReference>
<organism evidence="3">
    <name type="scientific">Anaerostipes caccae</name>
    <dbReference type="NCBI Taxonomy" id="105841"/>
    <lineage>
        <taxon>Bacteria</taxon>
        <taxon>Bacillati</taxon>
        <taxon>Bacillota</taxon>
        <taxon>Clostridia</taxon>
        <taxon>Lachnospirales</taxon>
        <taxon>Lachnospiraceae</taxon>
        <taxon>Anaerostipes</taxon>
    </lineage>
</organism>
<reference evidence="3" key="1">
    <citation type="submission" date="2019-11" db="EMBL/GenBank/DDBJ databases">
        <authorList>
            <person name="Feng L."/>
        </authorList>
    </citation>
    <scope>NUCLEOTIDE SEQUENCE</scope>
    <source>
        <strain evidence="3">AcaccaeLFYP115</strain>
    </source>
</reference>
<dbReference type="Pfam" id="PF00733">
    <property type="entry name" value="Asn_synthase"/>
    <property type="match status" value="1"/>
</dbReference>
<dbReference type="Gene3D" id="3.40.50.620">
    <property type="entry name" value="HUPs"/>
    <property type="match status" value="1"/>
</dbReference>
<dbReference type="RefSeq" id="WP_006567421.1">
    <property type="nucleotide sequence ID" value="NZ_CACRSQ010000007.1"/>
</dbReference>
<dbReference type="InterPro" id="IPR005232">
    <property type="entry name" value="LarE"/>
</dbReference>
<sequence length="277" mass="30602">MDRYEEHCANLKEAVRGFVKEDVALAFSGGVDSSLLLKLLCLAAEKTGKKVAAFTMVTKLHPSGDAKIAERVAGEAGAVHRVIHVDELSHAGIMDNPENRCYLCKRYLYTELLKSAKALGIQTVLEGTNADDLNAYRPGIRAVKELGILSPLVQAGMTKADIRRMASEYGISVAERPASPCLATRFPYGTRLSWEKMKMAEEGEKFLRTLGFYNVRVRIHGDTARIEVDEKDLPGLVKNRAAAVKRLKEIGFTYITVDLEGFRSGSMDTHLKQGKEK</sequence>
<dbReference type="AlphaFoldDB" id="A0A6N2VNA5"/>
<dbReference type="GO" id="GO:0006529">
    <property type="term" value="P:asparagine biosynthetic process"/>
    <property type="evidence" value="ECO:0007669"/>
    <property type="project" value="InterPro"/>
</dbReference>
<dbReference type="NCBIfam" id="TIGR00268">
    <property type="entry name" value="ATP-dependent sacrificial sulfur transferase LarE"/>
    <property type="match status" value="1"/>
</dbReference>
<dbReference type="InterPro" id="IPR052188">
    <property type="entry name" value="Ni-pincer_cofactor_biosynth"/>
</dbReference>
<dbReference type="EMBL" id="CACRSQ010000007">
    <property type="protein sequence ID" value="VYT31147.1"/>
    <property type="molecule type" value="Genomic_DNA"/>
</dbReference>
<dbReference type="InterPro" id="IPR001962">
    <property type="entry name" value="Asn_synthase"/>
</dbReference>
<feature type="domain" description="Asparagine synthetase" evidence="2">
    <location>
        <begin position="11"/>
        <end position="133"/>
    </location>
</feature>
<dbReference type="SUPFAM" id="SSF52402">
    <property type="entry name" value="Adenine nucleotide alpha hydrolases-like"/>
    <property type="match status" value="1"/>
</dbReference>
<evidence type="ECO:0000313" key="3">
    <source>
        <dbReference type="EMBL" id="VYT31147.1"/>
    </source>
</evidence>
<protein>
    <submittedName>
        <fullName evidence="3">tRNA-specific 2-thiouridylase MnmA</fullName>
    </submittedName>
</protein>
<dbReference type="PANTHER" id="PTHR43169:SF2">
    <property type="entry name" value="NAD_GMP SYNTHASE DOMAIN-CONTAINING PROTEIN"/>
    <property type="match status" value="1"/>
</dbReference>